<sequence>MKKPLYIFLLCSLCFISNVVLANDKGEIDTREIYLVRHAEKQPSSGKDPSLTETGKKRAQHLAELLKSRSISAVYSTQYKRTLETATPLANQLNLKVQHYDPRKLKEFAEEIKNASGNVLIVGHSNTTPSLVFLLGGDPHGDIDDSYYERLYQLNFTGNKVATQLLKTKPQVNRAKPGKIQFNPERFFNGQLKYRMSMRGKPVGESTHYFKRQGNDFLLHEKTVLKDFNIDADINVVVDGKTFSPKKMEMKGSMGAPVDIQLAWSDQQVRGHSLMSRAQFKTQGKIKVDRKLSPNVVERTASIMLAHLVKLDKQKAFAVQWYNGYDNTTRDIEISYQGEEKVVVPAGTFDTYKIRYQGGAPSQLFYIAKGKQPKVVKIEVIASPWLYELIE</sequence>
<evidence type="ECO:0000313" key="2">
    <source>
        <dbReference type="EMBL" id="TQV89128.1"/>
    </source>
</evidence>
<dbReference type="SMART" id="SM00855">
    <property type="entry name" value="PGAM"/>
    <property type="match status" value="1"/>
</dbReference>
<dbReference type="Pfam" id="PF11306">
    <property type="entry name" value="DUF3108"/>
    <property type="match status" value="1"/>
</dbReference>
<name>A0A545UI45_9GAMM</name>
<feature type="signal peptide" evidence="1">
    <location>
        <begin position="1"/>
        <end position="22"/>
    </location>
</feature>
<keyword evidence="1" id="KW-0732">Signal</keyword>
<dbReference type="Gene3D" id="3.40.50.1240">
    <property type="entry name" value="Phosphoglycerate mutase-like"/>
    <property type="match status" value="1"/>
</dbReference>
<dbReference type="InterPro" id="IPR021457">
    <property type="entry name" value="DUF3108"/>
</dbReference>
<evidence type="ECO:0000256" key="1">
    <source>
        <dbReference type="SAM" id="SignalP"/>
    </source>
</evidence>
<dbReference type="InterPro" id="IPR050275">
    <property type="entry name" value="PGM_Phosphatase"/>
</dbReference>
<dbReference type="PANTHER" id="PTHR48100:SF1">
    <property type="entry name" value="HISTIDINE PHOSPHATASE FAMILY PROTEIN-RELATED"/>
    <property type="match status" value="1"/>
</dbReference>
<dbReference type="InterPro" id="IPR029033">
    <property type="entry name" value="His_PPase_superfam"/>
</dbReference>
<dbReference type="AlphaFoldDB" id="A0A545UI45"/>
<proteinExistence type="predicted"/>
<evidence type="ECO:0008006" key="4">
    <source>
        <dbReference type="Google" id="ProtNLM"/>
    </source>
</evidence>
<dbReference type="OrthoDB" id="3296006at2"/>
<reference evidence="2 3" key="1">
    <citation type="submission" date="2019-07" db="EMBL/GenBank/DDBJ databases">
        <title>Draft genome for Aliikangiella sp. M105.</title>
        <authorList>
            <person name="Wang G."/>
        </authorList>
    </citation>
    <scope>NUCLEOTIDE SEQUENCE [LARGE SCALE GENOMIC DNA]</scope>
    <source>
        <strain evidence="2 3">M105</strain>
    </source>
</reference>
<organism evidence="2 3">
    <name type="scientific">Aliikangiella coralliicola</name>
    <dbReference type="NCBI Taxonomy" id="2592383"/>
    <lineage>
        <taxon>Bacteria</taxon>
        <taxon>Pseudomonadati</taxon>
        <taxon>Pseudomonadota</taxon>
        <taxon>Gammaproteobacteria</taxon>
        <taxon>Oceanospirillales</taxon>
        <taxon>Pleioneaceae</taxon>
        <taxon>Aliikangiella</taxon>
    </lineage>
</organism>
<comment type="caution">
    <text evidence="2">The sequence shown here is derived from an EMBL/GenBank/DDBJ whole genome shotgun (WGS) entry which is preliminary data.</text>
</comment>
<dbReference type="PANTHER" id="PTHR48100">
    <property type="entry name" value="BROAD-SPECIFICITY PHOSPHATASE YOR283W-RELATED"/>
    <property type="match status" value="1"/>
</dbReference>
<dbReference type="InterPro" id="IPR013078">
    <property type="entry name" value="His_Pase_superF_clade-1"/>
</dbReference>
<feature type="chain" id="PRO_5022063743" description="Histidine phosphatase family protein" evidence="1">
    <location>
        <begin position="23"/>
        <end position="391"/>
    </location>
</feature>
<dbReference type="GO" id="GO:0005737">
    <property type="term" value="C:cytoplasm"/>
    <property type="evidence" value="ECO:0007669"/>
    <property type="project" value="TreeGrafter"/>
</dbReference>
<dbReference type="Pfam" id="PF00300">
    <property type="entry name" value="His_Phos_1"/>
    <property type="match status" value="1"/>
</dbReference>
<accession>A0A545UI45</accession>
<dbReference type="Gene3D" id="2.40.360.20">
    <property type="match status" value="1"/>
</dbReference>
<protein>
    <recommendedName>
        <fullName evidence="4">Histidine phosphatase family protein</fullName>
    </recommendedName>
</protein>
<evidence type="ECO:0000313" key="3">
    <source>
        <dbReference type="Proteomes" id="UP000315439"/>
    </source>
</evidence>
<keyword evidence="3" id="KW-1185">Reference proteome</keyword>
<dbReference type="RefSeq" id="WP_142891978.1">
    <property type="nucleotide sequence ID" value="NZ_ML660161.1"/>
</dbReference>
<dbReference type="SUPFAM" id="SSF53254">
    <property type="entry name" value="Phosphoglycerate mutase-like"/>
    <property type="match status" value="1"/>
</dbReference>
<dbReference type="EMBL" id="VIKS01000002">
    <property type="protein sequence ID" value="TQV89128.1"/>
    <property type="molecule type" value="Genomic_DNA"/>
</dbReference>
<gene>
    <name evidence="2" type="ORF">FLL46_03095</name>
</gene>
<dbReference type="Proteomes" id="UP000315439">
    <property type="component" value="Unassembled WGS sequence"/>
</dbReference>
<dbReference type="GO" id="GO:0016791">
    <property type="term" value="F:phosphatase activity"/>
    <property type="evidence" value="ECO:0007669"/>
    <property type="project" value="TreeGrafter"/>
</dbReference>
<dbReference type="CDD" id="cd07067">
    <property type="entry name" value="HP_PGM_like"/>
    <property type="match status" value="1"/>
</dbReference>